<evidence type="ECO:0000313" key="1">
    <source>
        <dbReference type="EMBL" id="KAK9904720.1"/>
    </source>
</evidence>
<organism evidence="1 2">
    <name type="scientific">Coccomyxa subellipsoidea</name>
    <dbReference type="NCBI Taxonomy" id="248742"/>
    <lineage>
        <taxon>Eukaryota</taxon>
        <taxon>Viridiplantae</taxon>
        <taxon>Chlorophyta</taxon>
        <taxon>core chlorophytes</taxon>
        <taxon>Trebouxiophyceae</taxon>
        <taxon>Trebouxiophyceae incertae sedis</taxon>
        <taxon>Coccomyxaceae</taxon>
        <taxon>Coccomyxa</taxon>
    </lineage>
</organism>
<dbReference type="EMBL" id="JALJOT010000012">
    <property type="protein sequence ID" value="KAK9904720.1"/>
    <property type="molecule type" value="Genomic_DNA"/>
</dbReference>
<name>A0ABR2YGB6_9CHLO</name>
<comment type="caution">
    <text evidence="1">The sequence shown here is derived from an EMBL/GenBank/DDBJ whole genome shotgun (WGS) entry which is preliminary data.</text>
</comment>
<keyword evidence="2" id="KW-1185">Reference proteome</keyword>
<evidence type="ECO:0000313" key="2">
    <source>
        <dbReference type="Proteomes" id="UP001491310"/>
    </source>
</evidence>
<dbReference type="Proteomes" id="UP001491310">
    <property type="component" value="Unassembled WGS sequence"/>
</dbReference>
<accession>A0ABR2YGB6</accession>
<protein>
    <submittedName>
        <fullName evidence="1">Uncharacterized protein</fullName>
    </submittedName>
</protein>
<proteinExistence type="predicted"/>
<sequence length="85" mass="9567">MFNLLTSTPQSDDKLRRISLVDCKLEAACAWFSHAYDPKKQCSIVEAESVLELASKPYWILMMTFFGEKFVPGSVIASKRFTGSV</sequence>
<reference evidence="1 2" key="1">
    <citation type="journal article" date="2024" name="Nat. Commun.">
        <title>Phylogenomics reveals the evolutionary origins of lichenization in chlorophyte algae.</title>
        <authorList>
            <person name="Puginier C."/>
            <person name="Libourel C."/>
            <person name="Otte J."/>
            <person name="Skaloud P."/>
            <person name="Haon M."/>
            <person name="Grisel S."/>
            <person name="Petersen M."/>
            <person name="Berrin J.G."/>
            <person name="Delaux P.M."/>
            <person name="Dal Grande F."/>
            <person name="Keller J."/>
        </authorList>
    </citation>
    <scope>NUCLEOTIDE SEQUENCE [LARGE SCALE GENOMIC DNA]</scope>
    <source>
        <strain evidence="1 2">SAG 216-7</strain>
    </source>
</reference>
<gene>
    <name evidence="1" type="ORF">WJX75_001247</name>
</gene>